<dbReference type="FunFam" id="2.60.40.1970:FF:000001">
    <property type="entry name" value="YEATS domain containing 2"/>
    <property type="match status" value="1"/>
</dbReference>
<name>A0A3Q1IPU5_ANATE</name>
<dbReference type="InterPro" id="IPR038704">
    <property type="entry name" value="YEAST_sf"/>
</dbReference>
<keyword evidence="4" id="KW-0832">Ubl conjugation</keyword>
<protein>
    <recommendedName>
        <fullName evidence="9">YEATS domain-containing protein 2</fullName>
    </recommendedName>
</protein>
<sequence length="1264" mass="135434">MSGLKRKIEGSDPDYEDISLVQNSKRNKAAEHNAREATVQKIETIIREQFSLEMKNKEHEIDVISQRLNEARRMMDKLRACIVANYYANVGMSKVPEHASKNDPAVLNHPAIRRFLESPSRSSSPLNQGSETPSLGHSESESLSHQGEGAERDGEGVWREDISRQERRPGRNTGKDTFGVPSSIGAEQRVTYHTTGDEASRLYVKKTIVVGNVSKYIPPDKREENDQSTHKWMVYVRGSRREPSIDHFVKKVWFFLHPSYKPNDLVEVSEPPFHLTRRGWGEFPVRIQIHFKDPRNKRIDIIHQLKLDRTYTGLQTLGVETVVDVELHRNSLGEDYIPQPSSSNVIHRAASPMSATTLTQNFGRSSSPVSHDHSVDKGSTKAEVGRPTGGHSLGLTAGERTPTRPKANDRITLGSHGNSAFQPITASCKIVPQAQPPSPAESPGKSFQPITMSCKIVSGSPISTPSHSPLPRTPTTSTPVHSKQSSSSVLNNPYIIVDKPGQVISMASSSAASTGTHLPLNVKSAAQGTRSPGPKVHTGTFLPSGVKVTSCGFIALGLFCYDSLLHVHSILVQVIIKQEPGEVSTQQQQMVSTVTSQQQPAATAAHQFVAVKGGHMISVSAQKQAAGATTSKMLGIPVSSTLQSAVKQVAISSGQILVAKGNPSVSKVVGGKQVLAQGVAKAIVSGTSGISGQQAAAKAAGGPSGKSGVMATLQLPANNLANLANLPPGTKLYLTTNSKNPSGKGKLLLIPQGAILRASSLVPNSVHFYQGTFLVGQPAQGSGKQSGSSSTGHTSSSPALVTQQAIRVTAGQKAAILGAQVKLSDGSVKTVTAAAAGHLSKPGTTTLRMTGGVITAASSTPGSVSAIAGATSQQQASVTLLIFFCFILPDISVYAECFMFFSGMLKIHSGGSSSQQTVLTIPANQLKQLGVGTASGGLQTILMPVGKGNAFFIMMHSQTEPGVGTAVTAGPSPPVTAPVHVASAAATVKQEQGVDNHIETMMQLLTAVVKKFPLIVPDKTEDSHPFCASSVEQYYSWNIGKRRASELQRAVAVKRVVQDVLDRSPRLQALTPPKTREVVQWCRQRGYTPPDPEPQRKNDDESIEDILTQIDNEPECPSTLSSCEELVVRLEQMQALLKTEPEEADDEIVDIVTVTPPCQKLKVKEEEQEADTDPKFFLGPCVSSQFVSETIGVTFQPVEVEKNVFAPVIEAMILKVGSQLKLCYIGVCRAPREITAMNIHQAICSIPTCDFLTNSHLGYLAKDK</sequence>
<keyword evidence="3" id="KW-0597">Phosphoprotein</keyword>
<accession>A0A3Q1IPU5</accession>
<evidence type="ECO:0000256" key="3">
    <source>
        <dbReference type="ARBA" id="ARBA00022553"/>
    </source>
</evidence>
<dbReference type="CDD" id="cd16907">
    <property type="entry name" value="YEATS_YEATS2_like"/>
    <property type="match status" value="1"/>
</dbReference>
<evidence type="ECO:0000256" key="6">
    <source>
        <dbReference type="ARBA" id="ARBA00023242"/>
    </source>
</evidence>
<feature type="region of interest" description="Disordered" evidence="11">
    <location>
        <begin position="358"/>
        <end position="406"/>
    </location>
</feature>
<dbReference type="InterPro" id="IPR055129">
    <property type="entry name" value="YEATS_dom"/>
</dbReference>
<reference evidence="13" key="2">
    <citation type="submission" date="2025-08" db="UniProtKB">
        <authorList>
            <consortium name="Ensembl"/>
        </authorList>
    </citation>
    <scope>IDENTIFICATION</scope>
</reference>
<feature type="region of interest" description="Disordered" evidence="11">
    <location>
        <begin position="456"/>
        <end position="486"/>
    </location>
</feature>
<evidence type="ECO:0000259" key="12">
    <source>
        <dbReference type="PROSITE" id="PS51037"/>
    </source>
</evidence>
<keyword evidence="2" id="KW-1017">Isopeptide bond</keyword>
<reference evidence="13" key="1">
    <citation type="submission" date="2021-04" db="EMBL/GenBank/DDBJ databases">
        <authorList>
            <consortium name="Wellcome Sanger Institute Data Sharing"/>
        </authorList>
    </citation>
    <scope>NUCLEOTIDE SEQUENCE [LARGE SCALE GENOMIC DNA]</scope>
</reference>
<evidence type="ECO:0000256" key="7">
    <source>
        <dbReference type="ARBA" id="ARBA00060245"/>
    </source>
</evidence>
<feature type="compositionally biased region" description="Basic and acidic residues" evidence="11">
    <location>
        <begin position="138"/>
        <end position="169"/>
    </location>
</feature>
<dbReference type="InterPro" id="IPR005033">
    <property type="entry name" value="YEATS"/>
</dbReference>
<evidence type="ECO:0000256" key="4">
    <source>
        <dbReference type="ARBA" id="ARBA00022843"/>
    </source>
</evidence>
<proteinExistence type="predicted"/>
<dbReference type="Pfam" id="PF22951">
    <property type="entry name" value="3HBD"/>
    <property type="match status" value="1"/>
</dbReference>
<keyword evidence="6 10" id="KW-0539">Nucleus</keyword>
<dbReference type="GeneTree" id="ENSGT00940000156789"/>
<dbReference type="GO" id="GO:0006355">
    <property type="term" value="P:regulation of DNA-templated transcription"/>
    <property type="evidence" value="ECO:0007669"/>
    <property type="project" value="InterPro"/>
</dbReference>
<feature type="compositionally biased region" description="Basic and acidic residues" evidence="11">
    <location>
        <begin position="370"/>
        <end position="384"/>
    </location>
</feature>
<evidence type="ECO:0000256" key="2">
    <source>
        <dbReference type="ARBA" id="ARBA00022499"/>
    </source>
</evidence>
<dbReference type="PROSITE" id="PS51037">
    <property type="entry name" value="YEATS"/>
    <property type="match status" value="1"/>
</dbReference>
<evidence type="ECO:0000256" key="5">
    <source>
        <dbReference type="ARBA" id="ARBA00023054"/>
    </source>
</evidence>
<evidence type="ECO:0000313" key="13">
    <source>
        <dbReference type="Ensembl" id="ENSATEP00000019728.2"/>
    </source>
</evidence>
<dbReference type="GO" id="GO:0051726">
    <property type="term" value="P:regulation of cell cycle"/>
    <property type="evidence" value="ECO:0007669"/>
    <property type="project" value="UniProtKB-ARBA"/>
</dbReference>
<dbReference type="Ensembl" id="ENSATET00000020065.3">
    <property type="protein sequence ID" value="ENSATEP00000019728.2"/>
    <property type="gene ID" value="ENSATEG00000013697.3"/>
</dbReference>
<dbReference type="Proteomes" id="UP000265040">
    <property type="component" value="Chromosome 17"/>
</dbReference>
<evidence type="ECO:0000256" key="9">
    <source>
        <dbReference type="ARBA" id="ARBA00068329"/>
    </source>
</evidence>
<keyword evidence="14" id="KW-1185">Reference proteome</keyword>
<evidence type="ECO:0000256" key="1">
    <source>
        <dbReference type="ARBA" id="ARBA00004123"/>
    </source>
</evidence>
<comment type="function">
    <text evidence="7">Chromatin reader component of the ATAC complex, a complex with histone acetyltransferase activity on histones H3 and H4. YEATS2 specifically recognizes and binds histone H3 crotonylated at 'Lys-27' (H3K27cr). Crotonylation marks active promoters and enhancers and confers resistance to transcriptional repressors.</text>
</comment>
<comment type="subunit">
    <text evidence="8">Component of the ADA2A-containing complex (ATAC), composed of KAT14, KAT2A, TADA2L, TADA3L, ZZ3, MBIP, WDR5, YEATS2, SGF29 and DR1.</text>
</comment>
<gene>
    <name evidence="13" type="primary">YEATS2</name>
</gene>
<feature type="compositionally biased region" description="Polar residues" evidence="11">
    <location>
        <begin position="119"/>
        <end position="133"/>
    </location>
</feature>
<dbReference type="Gene3D" id="2.60.40.1970">
    <property type="entry name" value="YEATS domain"/>
    <property type="match status" value="1"/>
</dbReference>
<evidence type="ECO:0000256" key="8">
    <source>
        <dbReference type="ARBA" id="ARBA00065122"/>
    </source>
</evidence>
<organism evidence="13 14">
    <name type="scientific">Anabas testudineus</name>
    <name type="common">Climbing perch</name>
    <name type="synonym">Anthias testudineus</name>
    <dbReference type="NCBI Taxonomy" id="64144"/>
    <lineage>
        <taxon>Eukaryota</taxon>
        <taxon>Metazoa</taxon>
        <taxon>Chordata</taxon>
        <taxon>Craniata</taxon>
        <taxon>Vertebrata</taxon>
        <taxon>Euteleostomi</taxon>
        <taxon>Actinopterygii</taxon>
        <taxon>Neopterygii</taxon>
        <taxon>Teleostei</taxon>
        <taxon>Neoteleostei</taxon>
        <taxon>Acanthomorphata</taxon>
        <taxon>Anabantaria</taxon>
        <taxon>Anabantiformes</taxon>
        <taxon>Anabantoidei</taxon>
        <taxon>Anabantidae</taxon>
        <taxon>Anabas</taxon>
    </lineage>
</organism>
<dbReference type="GO" id="GO:0070461">
    <property type="term" value="C:SAGA-type complex"/>
    <property type="evidence" value="ECO:0007669"/>
    <property type="project" value="UniProtKB-ARBA"/>
</dbReference>
<feature type="compositionally biased region" description="Low complexity" evidence="11">
    <location>
        <begin position="463"/>
        <end position="479"/>
    </location>
</feature>
<evidence type="ECO:0000313" key="14">
    <source>
        <dbReference type="Proteomes" id="UP000265040"/>
    </source>
</evidence>
<evidence type="ECO:0000256" key="10">
    <source>
        <dbReference type="PROSITE-ProRule" id="PRU00376"/>
    </source>
</evidence>
<feature type="region of interest" description="Disordered" evidence="11">
    <location>
        <begin position="117"/>
        <end position="186"/>
    </location>
</feature>
<comment type="subcellular location">
    <subcellularLocation>
        <location evidence="1 10">Nucleus</location>
    </subcellularLocation>
</comment>
<keyword evidence="5" id="KW-0175">Coiled coil</keyword>
<dbReference type="AlphaFoldDB" id="A0A3Q1IPU5"/>
<dbReference type="InterPro" id="IPR055127">
    <property type="entry name" value="YEATS2_3HBD"/>
</dbReference>
<feature type="domain" description="YEATS" evidence="12">
    <location>
        <begin position="198"/>
        <end position="343"/>
    </location>
</feature>
<dbReference type="Pfam" id="PF03366">
    <property type="entry name" value="YEATS"/>
    <property type="match status" value="1"/>
</dbReference>
<evidence type="ECO:0000256" key="11">
    <source>
        <dbReference type="SAM" id="MobiDB-lite"/>
    </source>
</evidence>
<dbReference type="GO" id="GO:0005634">
    <property type="term" value="C:nucleus"/>
    <property type="evidence" value="ECO:0007669"/>
    <property type="project" value="UniProtKB-SubCell"/>
</dbReference>
<reference evidence="13" key="3">
    <citation type="submission" date="2025-09" db="UniProtKB">
        <authorList>
            <consortium name="Ensembl"/>
        </authorList>
    </citation>
    <scope>IDENTIFICATION</scope>
</reference>
<dbReference type="PANTHER" id="PTHR23195">
    <property type="entry name" value="YEATS DOMAIN"/>
    <property type="match status" value="1"/>
</dbReference>